<gene>
    <name evidence="2" type="ORF">A3B13_01575</name>
</gene>
<accession>A0A1G2CHI3</accession>
<evidence type="ECO:0000313" key="2">
    <source>
        <dbReference type="EMBL" id="OGZ00180.1"/>
    </source>
</evidence>
<dbReference type="Pfam" id="PF13367">
    <property type="entry name" value="PrsW-protease"/>
    <property type="match status" value="1"/>
</dbReference>
<protein>
    <recommendedName>
        <fullName evidence="4">Protease PrsW</fullName>
    </recommendedName>
</protein>
<dbReference type="PANTHER" id="PTHR36844:SF1">
    <property type="entry name" value="PROTEASE PRSW"/>
    <property type="match status" value="1"/>
</dbReference>
<feature type="transmembrane region" description="Helical" evidence="1">
    <location>
        <begin position="111"/>
        <end position="131"/>
    </location>
</feature>
<feature type="transmembrane region" description="Helical" evidence="1">
    <location>
        <begin position="206"/>
        <end position="224"/>
    </location>
</feature>
<keyword evidence="1" id="KW-1133">Transmembrane helix</keyword>
<evidence type="ECO:0000256" key="1">
    <source>
        <dbReference type="SAM" id="Phobius"/>
    </source>
</evidence>
<feature type="transmembrane region" description="Helical" evidence="1">
    <location>
        <begin position="6"/>
        <end position="21"/>
    </location>
</feature>
<feature type="transmembrane region" description="Helical" evidence="1">
    <location>
        <begin position="80"/>
        <end position="99"/>
    </location>
</feature>
<dbReference type="Proteomes" id="UP000176287">
    <property type="component" value="Unassembled WGS sequence"/>
</dbReference>
<dbReference type="EMBL" id="MHKZ01000027">
    <property type="protein sequence ID" value="OGZ00180.1"/>
    <property type="molecule type" value="Genomic_DNA"/>
</dbReference>
<sequence>MNLLIIILGLLPGFAWLLFYLKEDLHPEPKKMLAKVFLAGALSAIAALAIELIVNCAFIYGSVNCSKMLGEKIPITPLMVLIFAAVEEIVKFAAAYFVVAKSKYFDEPVDAMIYMAVAALGFATVENLGALSDTGTPVLLSGVFEIATFRFVGTTLLHTLTSSIAGYFWALGIRNFKSRKFIVYGLVLAAILHAAFNYLILTTVNLLFPIAFVTIVGLFMLGDFDRLKREQI</sequence>
<dbReference type="STRING" id="1798649.A3B13_01575"/>
<keyword evidence="1" id="KW-0812">Transmembrane</keyword>
<feature type="transmembrane region" description="Helical" evidence="1">
    <location>
        <begin position="181"/>
        <end position="200"/>
    </location>
</feature>
<dbReference type="GO" id="GO:0008233">
    <property type="term" value="F:peptidase activity"/>
    <property type="evidence" value="ECO:0007669"/>
    <property type="project" value="InterPro"/>
</dbReference>
<organism evidence="2 3">
    <name type="scientific">Candidatus Liptonbacteria bacterium RIFCSPLOWO2_01_FULL_45_15</name>
    <dbReference type="NCBI Taxonomy" id="1798649"/>
    <lineage>
        <taxon>Bacteria</taxon>
        <taxon>Candidatus Liptoniibacteriota</taxon>
    </lineage>
</organism>
<feature type="transmembrane region" description="Helical" evidence="1">
    <location>
        <begin position="33"/>
        <end position="60"/>
    </location>
</feature>
<feature type="transmembrane region" description="Helical" evidence="1">
    <location>
        <begin position="151"/>
        <end position="169"/>
    </location>
</feature>
<comment type="caution">
    <text evidence="2">The sequence shown here is derived from an EMBL/GenBank/DDBJ whole genome shotgun (WGS) entry which is preliminary data.</text>
</comment>
<dbReference type="AlphaFoldDB" id="A0A1G2CHI3"/>
<reference evidence="2 3" key="1">
    <citation type="journal article" date="2016" name="Nat. Commun.">
        <title>Thousands of microbial genomes shed light on interconnected biogeochemical processes in an aquifer system.</title>
        <authorList>
            <person name="Anantharaman K."/>
            <person name="Brown C.T."/>
            <person name="Hug L.A."/>
            <person name="Sharon I."/>
            <person name="Castelle C.J."/>
            <person name="Probst A.J."/>
            <person name="Thomas B.C."/>
            <person name="Singh A."/>
            <person name="Wilkins M.J."/>
            <person name="Karaoz U."/>
            <person name="Brodie E.L."/>
            <person name="Williams K.H."/>
            <person name="Hubbard S.S."/>
            <person name="Banfield J.F."/>
        </authorList>
    </citation>
    <scope>NUCLEOTIDE SEQUENCE [LARGE SCALE GENOMIC DNA]</scope>
</reference>
<dbReference type="InterPro" id="IPR026898">
    <property type="entry name" value="PrsW"/>
</dbReference>
<evidence type="ECO:0000313" key="3">
    <source>
        <dbReference type="Proteomes" id="UP000176287"/>
    </source>
</evidence>
<dbReference type="PANTHER" id="PTHR36844">
    <property type="entry name" value="PROTEASE PRSW"/>
    <property type="match status" value="1"/>
</dbReference>
<proteinExistence type="predicted"/>
<keyword evidence="1" id="KW-0472">Membrane</keyword>
<name>A0A1G2CHI3_9BACT</name>
<evidence type="ECO:0008006" key="4">
    <source>
        <dbReference type="Google" id="ProtNLM"/>
    </source>
</evidence>